<feature type="signal peptide" evidence="1">
    <location>
        <begin position="1"/>
        <end position="22"/>
    </location>
</feature>
<reference evidence="2 3" key="1">
    <citation type="submission" date="2019-10" db="EMBL/GenBank/DDBJ databases">
        <title>Draft Genome Sequence of Cytophagaceae sp. SJW1-29.</title>
        <authorList>
            <person name="Choi A."/>
        </authorList>
    </citation>
    <scope>NUCLEOTIDE SEQUENCE [LARGE SCALE GENOMIC DNA]</scope>
    <source>
        <strain evidence="2 3">SJW1-29</strain>
    </source>
</reference>
<dbReference type="Proteomes" id="UP000479293">
    <property type="component" value="Unassembled WGS sequence"/>
</dbReference>
<protein>
    <submittedName>
        <fullName evidence="2">DUF3570 domain-containing protein</fullName>
    </submittedName>
</protein>
<dbReference type="AlphaFoldDB" id="A0A7C9BFL3"/>
<sequence length="405" mass="45614">MKKIIISVAALMFQLSVARAQAPDSTAADYQARKLKISEVNLVSSYYNQDGNNSAITGGIGTEKLFDVANSLELKLTKTDRRQRIHTFSGEFNIDYYSSASQDNIDPLTISGASRTDTHVYPSISWNVQDPRSRTSRGISASYSTEYDYTSYGLNLHFAKTSKDKNREVTLKAGVFLDTYEAILPSELRPSGYSSGAEGDRANLYYKPRNTYNGSLSLSQVVNKRLHLLFIIEPTYQEGLLSTPFHRTYFTDGQEKVEKLLGSRVKVPLGVRSSYFLGDRTVIRTFYRFYVDNWGMKAHTFSLEVPFKITPFFSLSPFYRFNSQSAVRYFAPYAQHDPNTTYYTSDYDLSTFQSHFGGLGVRIAPPGGVMGIQHFGALEIRYGHYYRTAGTGMNANMITLAAKFK</sequence>
<name>A0A7C9BFL3_9BACT</name>
<accession>A0A7C9BFL3</accession>
<evidence type="ECO:0000313" key="3">
    <source>
        <dbReference type="Proteomes" id="UP000479293"/>
    </source>
</evidence>
<organism evidence="2 3">
    <name type="scientific">Salmonirosea aquatica</name>
    <dbReference type="NCBI Taxonomy" id="2654236"/>
    <lineage>
        <taxon>Bacteria</taxon>
        <taxon>Pseudomonadati</taxon>
        <taxon>Bacteroidota</taxon>
        <taxon>Cytophagia</taxon>
        <taxon>Cytophagales</taxon>
        <taxon>Spirosomataceae</taxon>
        <taxon>Salmonirosea</taxon>
    </lineage>
</organism>
<proteinExistence type="predicted"/>
<gene>
    <name evidence="2" type="ORF">GBK04_01415</name>
</gene>
<dbReference type="Pfam" id="PF12094">
    <property type="entry name" value="DUF3570"/>
    <property type="match status" value="1"/>
</dbReference>
<keyword evidence="3" id="KW-1185">Reference proteome</keyword>
<dbReference type="RefSeq" id="WP_152756212.1">
    <property type="nucleotide sequence ID" value="NZ_WHLY01000002.1"/>
</dbReference>
<dbReference type="EMBL" id="WHLY01000002">
    <property type="protein sequence ID" value="MPR32035.1"/>
    <property type="molecule type" value="Genomic_DNA"/>
</dbReference>
<keyword evidence="1" id="KW-0732">Signal</keyword>
<comment type="caution">
    <text evidence="2">The sequence shown here is derived from an EMBL/GenBank/DDBJ whole genome shotgun (WGS) entry which is preliminary data.</text>
</comment>
<dbReference type="InterPro" id="IPR021953">
    <property type="entry name" value="DUF3570"/>
</dbReference>
<evidence type="ECO:0000256" key="1">
    <source>
        <dbReference type="SAM" id="SignalP"/>
    </source>
</evidence>
<evidence type="ECO:0000313" key="2">
    <source>
        <dbReference type="EMBL" id="MPR32035.1"/>
    </source>
</evidence>
<feature type="chain" id="PRO_5029007861" evidence="1">
    <location>
        <begin position="23"/>
        <end position="405"/>
    </location>
</feature>